<evidence type="ECO:0000256" key="3">
    <source>
        <dbReference type="ARBA" id="ARBA00022483"/>
    </source>
</evidence>
<evidence type="ECO:0000256" key="1">
    <source>
        <dbReference type="ARBA" id="ARBA00004496"/>
    </source>
</evidence>
<dbReference type="PROSITE" id="PS50892">
    <property type="entry name" value="V_SNARE"/>
    <property type="match status" value="1"/>
</dbReference>
<comment type="similarity">
    <text evidence="2">Belongs to the WD repeat L(2)GL family.</text>
</comment>
<dbReference type="SUPFAM" id="SSF50978">
    <property type="entry name" value="WD40 repeat-like"/>
    <property type="match status" value="1"/>
</dbReference>
<dbReference type="PANTHER" id="PTHR10241:SF25">
    <property type="entry name" value="TOMOSYN, ISOFORM C"/>
    <property type="match status" value="1"/>
</dbReference>
<evidence type="ECO:0000256" key="5">
    <source>
        <dbReference type="PROSITE-ProRule" id="PRU00290"/>
    </source>
</evidence>
<evidence type="ECO:0000259" key="6">
    <source>
        <dbReference type="PROSITE" id="PS50892"/>
    </source>
</evidence>
<feature type="domain" description="V-SNARE coiled-coil homology" evidence="6">
    <location>
        <begin position="993"/>
        <end position="1057"/>
    </location>
</feature>
<keyword evidence="5" id="KW-0175">Coiled coil</keyword>
<keyword evidence="4" id="KW-0963">Cytoplasm</keyword>
<gene>
    <name evidence="7" type="ORF">Goklo_002885</name>
</gene>
<organism evidence="7 8">
    <name type="scientific">Gossypium klotzschianum</name>
    <dbReference type="NCBI Taxonomy" id="34286"/>
    <lineage>
        <taxon>Eukaryota</taxon>
        <taxon>Viridiplantae</taxon>
        <taxon>Streptophyta</taxon>
        <taxon>Embryophyta</taxon>
        <taxon>Tracheophyta</taxon>
        <taxon>Spermatophyta</taxon>
        <taxon>Magnoliopsida</taxon>
        <taxon>eudicotyledons</taxon>
        <taxon>Gunneridae</taxon>
        <taxon>Pentapetalae</taxon>
        <taxon>rosids</taxon>
        <taxon>malvids</taxon>
        <taxon>Malvales</taxon>
        <taxon>Malvaceae</taxon>
        <taxon>Malvoideae</taxon>
        <taxon>Gossypium</taxon>
    </lineage>
</organism>
<dbReference type="OrthoDB" id="19944at2759"/>
<dbReference type="EMBL" id="JABFAB010000012">
    <property type="protein sequence ID" value="MBA0666480.1"/>
    <property type="molecule type" value="Genomic_DNA"/>
</dbReference>
<dbReference type="InterPro" id="IPR015943">
    <property type="entry name" value="WD40/YVTN_repeat-like_dom_sf"/>
</dbReference>
<comment type="caution">
    <text evidence="7">The sequence shown here is derived from an EMBL/GenBank/DDBJ whole genome shotgun (WGS) entry which is preliminary data.</text>
</comment>
<dbReference type="PANTHER" id="PTHR10241">
    <property type="entry name" value="LETHAL 2 GIANT LARVAE PROTEIN"/>
    <property type="match status" value="1"/>
</dbReference>
<dbReference type="GO" id="GO:0019905">
    <property type="term" value="F:syntaxin binding"/>
    <property type="evidence" value="ECO:0007669"/>
    <property type="project" value="TreeGrafter"/>
</dbReference>
<dbReference type="Gene3D" id="2.130.10.10">
    <property type="entry name" value="YVTN repeat-like/Quinoprotein amine dehydrogenase"/>
    <property type="match status" value="2"/>
</dbReference>
<dbReference type="CDD" id="cd15873">
    <property type="entry name" value="R-SNARE_STXBP5_6"/>
    <property type="match status" value="1"/>
</dbReference>
<dbReference type="AlphaFoldDB" id="A0A7J8VV22"/>
<evidence type="ECO:0000256" key="4">
    <source>
        <dbReference type="ARBA" id="ARBA00022490"/>
    </source>
</evidence>
<accession>A0A7J8VV22</accession>
<dbReference type="SUPFAM" id="SSF58038">
    <property type="entry name" value="SNARE fusion complex"/>
    <property type="match status" value="1"/>
</dbReference>
<evidence type="ECO:0000256" key="2">
    <source>
        <dbReference type="ARBA" id="ARBA00008070"/>
    </source>
</evidence>
<comment type="subcellular location">
    <subcellularLocation>
        <location evidence="1">Cytoplasm</location>
    </subcellularLocation>
</comment>
<dbReference type="GO" id="GO:0006893">
    <property type="term" value="P:Golgi to plasma membrane transport"/>
    <property type="evidence" value="ECO:0007669"/>
    <property type="project" value="TreeGrafter"/>
</dbReference>
<dbReference type="GO" id="GO:0005886">
    <property type="term" value="C:plasma membrane"/>
    <property type="evidence" value="ECO:0007669"/>
    <property type="project" value="TreeGrafter"/>
</dbReference>
<dbReference type="Gene3D" id="1.20.5.110">
    <property type="match status" value="1"/>
</dbReference>
<name>A0A7J8VV22_9ROSI</name>
<evidence type="ECO:0000313" key="7">
    <source>
        <dbReference type="EMBL" id="MBA0666480.1"/>
    </source>
</evidence>
<dbReference type="SMART" id="SM00320">
    <property type="entry name" value="WD40"/>
    <property type="match status" value="5"/>
</dbReference>
<dbReference type="GO" id="GO:0045159">
    <property type="term" value="F:myosin II binding"/>
    <property type="evidence" value="ECO:0007669"/>
    <property type="project" value="TreeGrafter"/>
</dbReference>
<proteinExistence type="inferred from homology"/>
<dbReference type="Proteomes" id="UP000593573">
    <property type="component" value="Unassembled WGS sequence"/>
</dbReference>
<dbReference type="GO" id="GO:0005737">
    <property type="term" value="C:cytoplasm"/>
    <property type="evidence" value="ECO:0007669"/>
    <property type="project" value="UniProtKB-SubCell"/>
</dbReference>
<keyword evidence="8" id="KW-1185">Reference proteome</keyword>
<evidence type="ECO:0000313" key="8">
    <source>
        <dbReference type="Proteomes" id="UP000593573"/>
    </source>
</evidence>
<dbReference type="InterPro" id="IPR042855">
    <property type="entry name" value="V_SNARE_CC"/>
</dbReference>
<dbReference type="InterPro" id="IPR036322">
    <property type="entry name" value="WD40_repeat_dom_sf"/>
</dbReference>
<dbReference type="SUPFAM" id="SSF82171">
    <property type="entry name" value="DPP6 N-terminal domain-like"/>
    <property type="match status" value="1"/>
</dbReference>
<dbReference type="GO" id="GO:0005096">
    <property type="term" value="F:GTPase activator activity"/>
    <property type="evidence" value="ECO:0007669"/>
    <property type="project" value="TreeGrafter"/>
</dbReference>
<reference evidence="7 8" key="1">
    <citation type="journal article" date="2019" name="Genome Biol. Evol.">
        <title>Insights into the evolution of the New World diploid cottons (Gossypium, subgenus Houzingenia) based on genome sequencing.</title>
        <authorList>
            <person name="Grover C.E."/>
            <person name="Arick M.A. 2nd"/>
            <person name="Thrash A."/>
            <person name="Conover J.L."/>
            <person name="Sanders W.S."/>
            <person name="Peterson D.G."/>
            <person name="Frelichowski J.E."/>
            <person name="Scheffler J.A."/>
            <person name="Scheffler B.E."/>
            <person name="Wendel J.F."/>
        </authorList>
    </citation>
    <scope>NUCLEOTIDE SEQUENCE [LARGE SCALE GENOMIC DNA]</scope>
    <source>
        <strain evidence="7">57</strain>
        <tissue evidence="7">Leaf</tissue>
    </source>
</reference>
<keyword evidence="3" id="KW-0268">Exocytosis</keyword>
<dbReference type="GO" id="GO:0006887">
    <property type="term" value="P:exocytosis"/>
    <property type="evidence" value="ECO:0007669"/>
    <property type="project" value="UniProtKB-KW"/>
</dbReference>
<feature type="non-terminal residue" evidence="7">
    <location>
        <position position="1058"/>
    </location>
</feature>
<protein>
    <recommendedName>
        <fullName evidence="6">V-SNARE coiled-coil homology domain-containing protein</fullName>
    </recommendedName>
</protein>
<dbReference type="InterPro" id="IPR001680">
    <property type="entry name" value="WD40_rpt"/>
</dbReference>
<sequence length="1058" mass="115828">QNVQRGDLKSEDLDLRVAIHYGIPSTASILAFDPIQRLLAIGTLDGRIKVIGGDGIEGLLISPKQLPYKYLEFIQNQGFLIGISNDNDIQVWNLETRHLACCLQWESNITAFCLIGGSHFMYIGDEYGILSVVKYDGEDGKLSHLPYNISANSLSEAAGFSFPDDQPIVGILPQPHSSGDRVIIAYANGLIILWDVSKSQIPFIGGGKDLQLKDAVDSDVQDDTFEHHLQEKEISAICWASSDGSILAVGYVDGDILFWNTSITSSKGERNGQNKNVVKLQLSSAERKLPVIVLQWSSNNTSRNDYNGKLYIYGGDEIGSEEVLTVLSLEWSSGMETVRCIGRVDLTLTGSFADMTLLPTAGATGGNHKADLFVLTNPGQLHLYDGTNLSTLLSEKERKQFAHPVEFPMFIPTADPSMTVGKFSALPAGGISSKCLSELASITKPCSTPTLAAGIKWPLTGGVPTQLALSKDNSIDKLYIAGYQDGSVRIWDASYPILTLLSVLEGEVQGTNVARSSVPVTTLNFCWHTLNLAVGNECGVVSIYSLGRSDKTSFHYVTETKCEVQSFTQGKGPQCKAVFSLLKSPVQALHFGNCGAKLTVGFEFGRVAMLDVSSPSILFLTDCVSSSSSPIISLCWLEFKNVHSHVKSPEHSETDVAIKPEEEIIFILTKDAKIICINSANGEMIHSHPWHLKKEETALSMYIIGKYQNSFPLSILNCEKRSEESNKDTTAKIEAELDASSTGTEHPSSSEAASSLEHSLDTLLLLCCENSLRLYSMKSVIQGKDKTIHKVNHTRPCCWTTTFKKDGRVCGLLLLFQTGDLEIRSLPHLELVKESSIKSILRWNYKANMDKLMTSDNAQVALTSGCEMAFISLLAGANDFRIPESLPCLHDRVLAAAADAALSFSSNQKKKQGMAPGILGGIVKGFKGGKVNTSAMPESNFTHLESKFSKTPFIDTSQNVNKHEEMELDIETDREKLLGAADDSTPRVRTAQEIIAKYRKTGDASSAAAHARNKLVERQEKLERISRRTEELQSGAENFASLADELVKAMENRKWWQI</sequence>
<dbReference type="Pfam" id="PF00400">
    <property type="entry name" value="WD40"/>
    <property type="match status" value="1"/>
</dbReference>
<dbReference type="FunFam" id="2.130.10.10:FF:000882">
    <property type="entry name" value="Syntaxin-binding protein 5"/>
    <property type="match status" value="1"/>
</dbReference>